<evidence type="ECO:0000256" key="11">
    <source>
        <dbReference type="ARBA" id="ARBA00023033"/>
    </source>
</evidence>
<dbReference type="InterPro" id="IPR036396">
    <property type="entry name" value="Cyt_P450_sf"/>
</dbReference>
<dbReference type="Pfam" id="PF00067">
    <property type="entry name" value="p450"/>
    <property type="match status" value="1"/>
</dbReference>
<keyword evidence="9" id="KW-0560">Oxidoreductase</keyword>
<evidence type="ECO:0000256" key="2">
    <source>
        <dbReference type="ARBA" id="ARBA00004174"/>
    </source>
</evidence>
<feature type="chain" id="PRO_5045041641" evidence="13">
    <location>
        <begin position="21"/>
        <end position="486"/>
    </location>
</feature>
<organism evidence="14 15">
    <name type="scientific">Nesidiocoris tenuis</name>
    <dbReference type="NCBI Taxonomy" id="355587"/>
    <lineage>
        <taxon>Eukaryota</taxon>
        <taxon>Metazoa</taxon>
        <taxon>Ecdysozoa</taxon>
        <taxon>Arthropoda</taxon>
        <taxon>Hexapoda</taxon>
        <taxon>Insecta</taxon>
        <taxon>Pterygota</taxon>
        <taxon>Neoptera</taxon>
        <taxon>Paraneoptera</taxon>
        <taxon>Hemiptera</taxon>
        <taxon>Heteroptera</taxon>
        <taxon>Panheteroptera</taxon>
        <taxon>Cimicomorpha</taxon>
        <taxon>Miridae</taxon>
        <taxon>Dicyphina</taxon>
        <taxon>Nesidiocoris</taxon>
    </lineage>
</organism>
<comment type="subcellular location">
    <subcellularLocation>
        <location evidence="3">Endoplasmic reticulum membrane</location>
        <topology evidence="3">Peripheral membrane protein</topology>
    </subcellularLocation>
    <subcellularLocation>
        <location evidence="2">Microsome membrane</location>
        <topology evidence="2">Peripheral membrane protein</topology>
    </subcellularLocation>
</comment>
<evidence type="ECO:0000256" key="6">
    <source>
        <dbReference type="ARBA" id="ARBA00022723"/>
    </source>
</evidence>
<dbReference type="PRINTS" id="PR00463">
    <property type="entry name" value="EP450I"/>
</dbReference>
<sequence length="486" mass="55754">MEALIVWGIVLLVLISLILTSTETPKETNIPGPWRWPIIGNAHHFIGVRSVQGCLEATMRMSKKYEAPLNRFWIGSKLIVAVNDPNFVQRLLSHRNITSKDELFYGTLGEATGAGIFTRNGAEWEAFRKTAVNTMHPKNIPNFHETVLQKVKNFCEDLDKLVDQGPFDFSTYSKSFFLEMIFATGLGLSDHRFLVNRDTRLFFIKQIDELLELSLQNVFCIQSLLGFKIISQKNVSNRLKNIPTTLFTEAKERMESEGRNYIEEKPRNYMDAVLKTAEAEGKKGIAAALLPVDFIIAGYDTQSVVFSTLILYLAMHQEYQTKLYEEMVSIFGDSDREVCEDDLKKMTYVEMCLKEALRHTTPAAVIRKVDDDIEIDGYLIPKGATIACVLQMVLNDSKCWERPKDFYPDHFLPENVEKRPKGAFLPFATGPRMCPGKMYSHHVLKVVLSTIVRKYHITTDLKYSEINYKVLLMREPDKQIIQLRKR</sequence>
<keyword evidence="6" id="KW-0479">Metal-binding</keyword>
<dbReference type="InterPro" id="IPR001128">
    <property type="entry name" value="Cyt_P450"/>
</dbReference>
<keyword evidence="5" id="KW-0349">Heme</keyword>
<reference evidence="14 15" key="1">
    <citation type="submission" date="2023-09" db="EMBL/GenBank/DDBJ databases">
        <title>Nesidiocoris tenuis whole genome shotgun sequence.</title>
        <authorList>
            <person name="Shibata T."/>
            <person name="Shimoda M."/>
            <person name="Kobayashi T."/>
            <person name="Uehara T."/>
        </authorList>
    </citation>
    <scope>NUCLEOTIDE SEQUENCE [LARGE SCALE GENOMIC DNA]</scope>
    <source>
        <strain evidence="14 15">Japan</strain>
    </source>
</reference>
<name>A0ABN7AJS8_9HEMI</name>
<dbReference type="EMBL" id="AP028910">
    <property type="protein sequence ID" value="BES90607.1"/>
    <property type="molecule type" value="Genomic_DNA"/>
</dbReference>
<keyword evidence="10" id="KW-0408">Iron</keyword>
<keyword evidence="8" id="KW-0492">Microsome</keyword>
<accession>A0ABN7AJS8</accession>
<feature type="signal peptide" evidence="13">
    <location>
        <begin position="1"/>
        <end position="20"/>
    </location>
</feature>
<dbReference type="PANTHER" id="PTHR24291:SF189">
    <property type="entry name" value="CYTOCHROME P450 4C3-RELATED"/>
    <property type="match status" value="1"/>
</dbReference>
<evidence type="ECO:0000256" key="7">
    <source>
        <dbReference type="ARBA" id="ARBA00022824"/>
    </source>
</evidence>
<evidence type="ECO:0000313" key="15">
    <source>
        <dbReference type="Proteomes" id="UP001307889"/>
    </source>
</evidence>
<dbReference type="PANTHER" id="PTHR24291">
    <property type="entry name" value="CYTOCHROME P450 FAMILY 4"/>
    <property type="match status" value="1"/>
</dbReference>
<dbReference type="Proteomes" id="UP001307889">
    <property type="component" value="Chromosome 2"/>
</dbReference>
<evidence type="ECO:0000256" key="10">
    <source>
        <dbReference type="ARBA" id="ARBA00023004"/>
    </source>
</evidence>
<gene>
    <name evidence="14" type="ORF">NTJ_03415</name>
</gene>
<keyword evidence="11" id="KW-0503">Monooxygenase</keyword>
<evidence type="ECO:0000256" key="9">
    <source>
        <dbReference type="ARBA" id="ARBA00023002"/>
    </source>
</evidence>
<comment type="cofactor">
    <cofactor evidence="1">
        <name>heme</name>
        <dbReference type="ChEBI" id="CHEBI:30413"/>
    </cofactor>
</comment>
<evidence type="ECO:0000256" key="12">
    <source>
        <dbReference type="ARBA" id="ARBA00023136"/>
    </source>
</evidence>
<evidence type="ECO:0000256" key="1">
    <source>
        <dbReference type="ARBA" id="ARBA00001971"/>
    </source>
</evidence>
<keyword evidence="12" id="KW-0472">Membrane</keyword>
<evidence type="ECO:0000313" key="14">
    <source>
        <dbReference type="EMBL" id="BES90607.1"/>
    </source>
</evidence>
<evidence type="ECO:0000256" key="3">
    <source>
        <dbReference type="ARBA" id="ARBA00004406"/>
    </source>
</evidence>
<dbReference type="Gene3D" id="1.10.630.10">
    <property type="entry name" value="Cytochrome P450"/>
    <property type="match status" value="1"/>
</dbReference>
<evidence type="ECO:0000256" key="5">
    <source>
        <dbReference type="ARBA" id="ARBA00022617"/>
    </source>
</evidence>
<dbReference type="InterPro" id="IPR002401">
    <property type="entry name" value="Cyt_P450_E_grp-I"/>
</dbReference>
<comment type="similarity">
    <text evidence="4">Belongs to the cytochrome P450 family.</text>
</comment>
<evidence type="ECO:0000256" key="4">
    <source>
        <dbReference type="ARBA" id="ARBA00010617"/>
    </source>
</evidence>
<dbReference type="SUPFAM" id="SSF48264">
    <property type="entry name" value="Cytochrome P450"/>
    <property type="match status" value="1"/>
</dbReference>
<keyword evidence="13" id="KW-0732">Signal</keyword>
<protein>
    <submittedName>
        <fullName evidence="14">Cytochrome P450</fullName>
    </submittedName>
</protein>
<keyword evidence="7" id="KW-0256">Endoplasmic reticulum</keyword>
<evidence type="ECO:0000256" key="8">
    <source>
        <dbReference type="ARBA" id="ARBA00022848"/>
    </source>
</evidence>
<evidence type="ECO:0000256" key="13">
    <source>
        <dbReference type="SAM" id="SignalP"/>
    </source>
</evidence>
<keyword evidence="15" id="KW-1185">Reference proteome</keyword>
<proteinExistence type="inferred from homology"/>
<dbReference type="InterPro" id="IPR050196">
    <property type="entry name" value="Cytochrome_P450_Monoox"/>
</dbReference>